<sequence length="752" mass="83691">MDTLPVSELIFVNIVRNFKYVSLSDENSSIIVSSTDDESLTSEPAWAVICCNGRKFYRFVTYTVSSHYENTAILTNTNLYNLNACSLALSKPPLDPKLILYDRTRQFSPKYAHSAKVALIQSYADIENSAIDLCLKNYFNTSRYLHTSDIICIDISSYCPELLYSKWNLSYVYFKIDSLEGPPFEDTDVTCGYFINTEYTTLHLVSPTSCFIPTVLVDCTNTDISLDTLSESLFNVLPDGFDELKNEIERMITPFLLIEPSRLKLSPIFLLSGKSGTGKSTLISAVAKQNGFRYCNENCMLLQNSQPAQTESAVTNVLTKVTSLSPCILHLRNIEALCEDESGNNDDRTIDHFVRGIKSLQSEYPVIVFCSTSNETKISSALQRIFLQVVRISSLNYESRLSLLNWILRKSCLRCDNLQEIARSTANFVFADLIQLVSRAFIVHFRKSATDAEIFIRDAVYHLKFKDFVDAIDEMNASYADSIGAPEIPNVTWDDVGGLTDLKEEILSSLFTPLSSQGLSRSGLLLHGPPGTGKTLLAKAIATECKYNFLSVKGPELLNMYVGQSEKNVREVFARARESAPCIVFFDELDSLAPKRGQSGGSGSVMDRVVSQLLAEMDGIQKSTGVFILAATNRPDLIDSALLRPGRLDKMLFVGRCDDNESKINILKALTRKFKLAADVDFGKLVEQLPLRSVTGADFYGVCSNAWLNAARQLIKSTDSDGVSQEDQSVIVTMEHLRMAMKQLQADDSSVN</sequence>
<dbReference type="GO" id="GO:0005778">
    <property type="term" value="C:peroxisomal membrane"/>
    <property type="evidence" value="ECO:0007669"/>
    <property type="project" value="TreeGrafter"/>
</dbReference>
<comment type="catalytic activity">
    <reaction evidence="10">
        <text>ATP + H2O = ADP + phosphate + H(+)</text>
        <dbReference type="Rhea" id="RHEA:13065"/>
        <dbReference type="ChEBI" id="CHEBI:15377"/>
        <dbReference type="ChEBI" id="CHEBI:15378"/>
        <dbReference type="ChEBI" id="CHEBI:30616"/>
        <dbReference type="ChEBI" id="CHEBI:43474"/>
        <dbReference type="ChEBI" id="CHEBI:456216"/>
    </reaction>
    <physiologicalReaction direction="left-to-right" evidence="10">
        <dbReference type="Rhea" id="RHEA:13066"/>
    </physiologicalReaction>
</comment>
<keyword evidence="4" id="KW-0547">Nucleotide-binding</keyword>
<dbReference type="Pfam" id="PF00004">
    <property type="entry name" value="AAA"/>
    <property type="match status" value="2"/>
</dbReference>
<dbReference type="FunFam" id="3.40.50.300:FF:000109">
    <property type="entry name" value="Peroxisomal biogenesis factor 6"/>
    <property type="match status" value="1"/>
</dbReference>
<dbReference type="Gene3D" id="3.40.50.300">
    <property type="entry name" value="P-loop containing nucleotide triphosphate hydrolases"/>
    <property type="match status" value="2"/>
</dbReference>
<evidence type="ECO:0000256" key="6">
    <source>
        <dbReference type="ARBA" id="ARBA00022840"/>
    </source>
</evidence>
<feature type="domain" description="AAA+ ATPase" evidence="11">
    <location>
        <begin position="520"/>
        <end position="658"/>
    </location>
</feature>
<reference evidence="12 13" key="1">
    <citation type="submission" date="2024-03" db="EMBL/GenBank/DDBJ databases">
        <title>Adaptation during the transition from Ophiocordyceps entomopathogen to insect associate is accompanied by gene loss and intensified selection.</title>
        <authorList>
            <person name="Ward C.M."/>
            <person name="Onetto C.A."/>
            <person name="Borneman A.R."/>
        </authorList>
    </citation>
    <scope>NUCLEOTIDE SEQUENCE [LARGE SCALE GENOMIC DNA]</scope>
    <source>
        <strain evidence="12">AWRI1</strain>
        <tissue evidence="12">Single Adult Female</tissue>
    </source>
</reference>
<name>A0AAN9TBN1_9HEMI</name>
<dbReference type="InterPro" id="IPR003593">
    <property type="entry name" value="AAA+_ATPase"/>
</dbReference>
<evidence type="ECO:0000256" key="7">
    <source>
        <dbReference type="ARBA" id="ARBA00023136"/>
    </source>
</evidence>
<evidence type="ECO:0000259" key="11">
    <source>
        <dbReference type="SMART" id="SM00382"/>
    </source>
</evidence>
<comment type="similarity">
    <text evidence="2">Belongs to the AAA ATPase family.</text>
</comment>
<evidence type="ECO:0000256" key="1">
    <source>
        <dbReference type="ARBA" id="ARBA00004370"/>
    </source>
</evidence>
<dbReference type="AlphaFoldDB" id="A0AAN9TBN1"/>
<evidence type="ECO:0000313" key="13">
    <source>
        <dbReference type="Proteomes" id="UP001367676"/>
    </source>
</evidence>
<evidence type="ECO:0000256" key="9">
    <source>
        <dbReference type="ARBA" id="ARBA00034920"/>
    </source>
</evidence>
<evidence type="ECO:0000256" key="4">
    <source>
        <dbReference type="ARBA" id="ARBA00022741"/>
    </source>
</evidence>
<dbReference type="InterPro" id="IPR003959">
    <property type="entry name" value="ATPase_AAA_core"/>
</dbReference>
<keyword evidence="6" id="KW-0067">ATP-binding</keyword>
<evidence type="ECO:0000256" key="5">
    <source>
        <dbReference type="ARBA" id="ARBA00022801"/>
    </source>
</evidence>
<comment type="subcellular location">
    <subcellularLocation>
        <location evidence="1">Membrane</location>
    </subcellularLocation>
</comment>
<dbReference type="GO" id="GO:0005524">
    <property type="term" value="F:ATP binding"/>
    <property type="evidence" value="ECO:0007669"/>
    <property type="project" value="UniProtKB-KW"/>
</dbReference>
<feature type="domain" description="AAA+ ATPase" evidence="11">
    <location>
        <begin position="265"/>
        <end position="396"/>
    </location>
</feature>
<dbReference type="Gene3D" id="1.10.8.60">
    <property type="match status" value="2"/>
</dbReference>
<dbReference type="GO" id="GO:0005829">
    <property type="term" value="C:cytosol"/>
    <property type="evidence" value="ECO:0007669"/>
    <property type="project" value="TreeGrafter"/>
</dbReference>
<gene>
    <name evidence="12" type="ORF">V9T40_000459</name>
</gene>
<dbReference type="PROSITE" id="PS00674">
    <property type="entry name" value="AAA"/>
    <property type="match status" value="1"/>
</dbReference>
<proteinExistence type="inferred from homology"/>
<dbReference type="PANTHER" id="PTHR23077:SF9">
    <property type="entry name" value="PEROXISOMAL ATPASE PEX6"/>
    <property type="match status" value="1"/>
</dbReference>
<dbReference type="Proteomes" id="UP001367676">
    <property type="component" value="Unassembled WGS sequence"/>
</dbReference>
<protein>
    <recommendedName>
        <fullName evidence="8">Peroxisomal ATPase PEX6</fullName>
    </recommendedName>
    <alternativeName>
        <fullName evidence="9">Peroxin-6</fullName>
    </alternativeName>
</protein>
<evidence type="ECO:0000256" key="2">
    <source>
        <dbReference type="ARBA" id="ARBA00006914"/>
    </source>
</evidence>
<dbReference type="SMART" id="SM00382">
    <property type="entry name" value="AAA"/>
    <property type="match status" value="2"/>
</dbReference>
<keyword evidence="7" id="KW-0472">Membrane</keyword>
<keyword evidence="5" id="KW-0378">Hydrolase</keyword>
<dbReference type="InterPro" id="IPR050168">
    <property type="entry name" value="AAA_ATPase_domain"/>
</dbReference>
<comment type="caution">
    <text evidence="12">The sequence shown here is derived from an EMBL/GenBank/DDBJ whole genome shotgun (WGS) entry which is preliminary data.</text>
</comment>
<dbReference type="SUPFAM" id="SSF52540">
    <property type="entry name" value="P-loop containing nucleoside triphosphate hydrolases"/>
    <property type="match status" value="2"/>
</dbReference>
<evidence type="ECO:0000256" key="10">
    <source>
        <dbReference type="ARBA" id="ARBA00048778"/>
    </source>
</evidence>
<accession>A0AAN9TBN1</accession>
<dbReference type="InterPro" id="IPR003960">
    <property type="entry name" value="ATPase_AAA_CS"/>
</dbReference>
<organism evidence="12 13">
    <name type="scientific">Parthenolecanium corni</name>
    <dbReference type="NCBI Taxonomy" id="536013"/>
    <lineage>
        <taxon>Eukaryota</taxon>
        <taxon>Metazoa</taxon>
        <taxon>Ecdysozoa</taxon>
        <taxon>Arthropoda</taxon>
        <taxon>Hexapoda</taxon>
        <taxon>Insecta</taxon>
        <taxon>Pterygota</taxon>
        <taxon>Neoptera</taxon>
        <taxon>Paraneoptera</taxon>
        <taxon>Hemiptera</taxon>
        <taxon>Sternorrhyncha</taxon>
        <taxon>Coccoidea</taxon>
        <taxon>Coccidae</taxon>
        <taxon>Parthenolecanium</taxon>
    </lineage>
</organism>
<evidence type="ECO:0000313" key="12">
    <source>
        <dbReference type="EMBL" id="KAK7579830.1"/>
    </source>
</evidence>
<dbReference type="InterPro" id="IPR027417">
    <property type="entry name" value="P-loop_NTPase"/>
</dbReference>
<evidence type="ECO:0000256" key="8">
    <source>
        <dbReference type="ARBA" id="ARBA00034811"/>
    </source>
</evidence>
<dbReference type="PANTHER" id="PTHR23077">
    <property type="entry name" value="AAA-FAMILY ATPASE"/>
    <property type="match status" value="1"/>
</dbReference>
<keyword evidence="3" id="KW-0962">Peroxisome biogenesis</keyword>
<dbReference type="EMBL" id="JBBCAQ010000034">
    <property type="protein sequence ID" value="KAK7579830.1"/>
    <property type="molecule type" value="Genomic_DNA"/>
</dbReference>
<dbReference type="GO" id="GO:0016558">
    <property type="term" value="P:protein import into peroxisome matrix"/>
    <property type="evidence" value="ECO:0007669"/>
    <property type="project" value="TreeGrafter"/>
</dbReference>
<dbReference type="CDD" id="cd19511">
    <property type="entry name" value="RecA-like_CDC48_r2-like"/>
    <property type="match status" value="1"/>
</dbReference>
<evidence type="ECO:0000256" key="3">
    <source>
        <dbReference type="ARBA" id="ARBA00022593"/>
    </source>
</evidence>
<keyword evidence="13" id="KW-1185">Reference proteome</keyword>
<dbReference type="GO" id="GO:0016887">
    <property type="term" value="F:ATP hydrolysis activity"/>
    <property type="evidence" value="ECO:0007669"/>
    <property type="project" value="InterPro"/>
</dbReference>